<name>A0A3N4I4G7_ASCIM</name>
<evidence type="ECO:0000256" key="2">
    <source>
        <dbReference type="ARBA" id="ARBA00022723"/>
    </source>
</evidence>
<dbReference type="GO" id="GO:0004065">
    <property type="term" value="F:arylsulfatase activity"/>
    <property type="evidence" value="ECO:0007669"/>
    <property type="project" value="TreeGrafter"/>
</dbReference>
<dbReference type="PROSITE" id="PS00149">
    <property type="entry name" value="SULFATASE_2"/>
    <property type="match status" value="1"/>
</dbReference>
<keyword evidence="7" id="KW-1185">Reference proteome</keyword>
<proteinExistence type="inferred from homology"/>
<dbReference type="Pfam" id="PF00884">
    <property type="entry name" value="Sulfatase"/>
    <property type="match status" value="1"/>
</dbReference>
<organism evidence="6 7">
    <name type="scientific">Ascobolus immersus RN42</name>
    <dbReference type="NCBI Taxonomy" id="1160509"/>
    <lineage>
        <taxon>Eukaryota</taxon>
        <taxon>Fungi</taxon>
        <taxon>Dikarya</taxon>
        <taxon>Ascomycota</taxon>
        <taxon>Pezizomycotina</taxon>
        <taxon>Pezizomycetes</taxon>
        <taxon>Pezizales</taxon>
        <taxon>Ascobolaceae</taxon>
        <taxon>Ascobolus</taxon>
    </lineage>
</organism>
<evidence type="ECO:0000256" key="4">
    <source>
        <dbReference type="ARBA" id="ARBA00022837"/>
    </source>
</evidence>
<evidence type="ECO:0000313" key="7">
    <source>
        <dbReference type="Proteomes" id="UP000275078"/>
    </source>
</evidence>
<dbReference type="EMBL" id="ML119683">
    <property type="protein sequence ID" value="RPA80995.1"/>
    <property type="molecule type" value="Genomic_DNA"/>
</dbReference>
<evidence type="ECO:0000256" key="1">
    <source>
        <dbReference type="ARBA" id="ARBA00008779"/>
    </source>
</evidence>
<gene>
    <name evidence="6" type="ORF">BJ508DRAFT_415027</name>
</gene>
<dbReference type="STRING" id="1160509.A0A3N4I4G7"/>
<dbReference type="SUPFAM" id="SSF53649">
    <property type="entry name" value="Alkaline phosphatase-like"/>
    <property type="match status" value="1"/>
</dbReference>
<comment type="similarity">
    <text evidence="1">Belongs to the sulfatase family.</text>
</comment>
<dbReference type="CDD" id="cd16025">
    <property type="entry name" value="PAS_like"/>
    <property type="match status" value="1"/>
</dbReference>
<dbReference type="InterPro" id="IPR050738">
    <property type="entry name" value="Sulfatase"/>
</dbReference>
<dbReference type="Proteomes" id="UP000275078">
    <property type="component" value="Unassembled WGS sequence"/>
</dbReference>
<evidence type="ECO:0000313" key="6">
    <source>
        <dbReference type="EMBL" id="RPA80995.1"/>
    </source>
</evidence>
<evidence type="ECO:0000259" key="5">
    <source>
        <dbReference type="Pfam" id="PF00884"/>
    </source>
</evidence>
<feature type="domain" description="Sulfatase N-terminal" evidence="5">
    <location>
        <begin position="4"/>
        <end position="440"/>
    </location>
</feature>
<accession>A0A3N4I4G7</accession>
<dbReference type="Gene3D" id="3.40.720.10">
    <property type="entry name" value="Alkaline Phosphatase, subunit A"/>
    <property type="match status" value="1"/>
</dbReference>
<protein>
    <recommendedName>
        <fullName evidence="5">Sulfatase N-terminal domain-containing protein</fullName>
    </recommendedName>
</protein>
<keyword evidence="4" id="KW-0106">Calcium</keyword>
<dbReference type="InterPro" id="IPR017850">
    <property type="entry name" value="Alkaline_phosphatase_core_sf"/>
</dbReference>
<reference evidence="6 7" key="1">
    <citation type="journal article" date="2018" name="Nat. Ecol. Evol.">
        <title>Pezizomycetes genomes reveal the molecular basis of ectomycorrhizal truffle lifestyle.</title>
        <authorList>
            <person name="Murat C."/>
            <person name="Payen T."/>
            <person name="Noel B."/>
            <person name="Kuo A."/>
            <person name="Morin E."/>
            <person name="Chen J."/>
            <person name="Kohler A."/>
            <person name="Krizsan K."/>
            <person name="Balestrini R."/>
            <person name="Da Silva C."/>
            <person name="Montanini B."/>
            <person name="Hainaut M."/>
            <person name="Levati E."/>
            <person name="Barry K.W."/>
            <person name="Belfiori B."/>
            <person name="Cichocki N."/>
            <person name="Clum A."/>
            <person name="Dockter R.B."/>
            <person name="Fauchery L."/>
            <person name="Guy J."/>
            <person name="Iotti M."/>
            <person name="Le Tacon F."/>
            <person name="Lindquist E.A."/>
            <person name="Lipzen A."/>
            <person name="Malagnac F."/>
            <person name="Mello A."/>
            <person name="Molinier V."/>
            <person name="Miyauchi S."/>
            <person name="Poulain J."/>
            <person name="Riccioni C."/>
            <person name="Rubini A."/>
            <person name="Sitrit Y."/>
            <person name="Splivallo R."/>
            <person name="Traeger S."/>
            <person name="Wang M."/>
            <person name="Zifcakova L."/>
            <person name="Wipf D."/>
            <person name="Zambonelli A."/>
            <person name="Paolocci F."/>
            <person name="Nowrousian M."/>
            <person name="Ottonello S."/>
            <person name="Baldrian P."/>
            <person name="Spatafora J.W."/>
            <person name="Henrissat B."/>
            <person name="Nagy L.G."/>
            <person name="Aury J.M."/>
            <person name="Wincker P."/>
            <person name="Grigoriev I.V."/>
            <person name="Bonfante P."/>
            <person name="Martin F.M."/>
        </authorList>
    </citation>
    <scope>NUCLEOTIDE SEQUENCE [LARGE SCALE GENOMIC DNA]</scope>
    <source>
        <strain evidence="6 7">RN42</strain>
    </source>
</reference>
<keyword evidence="2" id="KW-0479">Metal-binding</keyword>
<dbReference type="PANTHER" id="PTHR42693">
    <property type="entry name" value="ARYLSULFATASE FAMILY MEMBER"/>
    <property type="match status" value="1"/>
</dbReference>
<evidence type="ECO:0000256" key="3">
    <source>
        <dbReference type="ARBA" id="ARBA00022801"/>
    </source>
</evidence>
<dbReference type="PANTHER" id="PTHR42693:SF33">
    <property type="entry name" value="ARYLSULFATASE"/>
    <property type="match status" value="1"/>
</dbReference>
<dbReference type="OrthoDB" id="103349at2759"/>
<sequence length="576" mass="63385">MSKPNFLIIVADDLGYSDLQPFGSEIDTPNLQALADRGLLLSNFYTASACSPTRSMLFSGTDNHIAGLGQMAEFVNWNPEHFKGQPGYEGYLNDKVAALPELLKDEAGYKTILSGKWHLGLEKGHWPVDRGFEKSFALLPGAGMHYKYFPGQKSGKQIGFMPPLYVEDDKKIDPEDLPDDFYSTDLFTDKILNYLSEHDKENASTSGEKKPFFAALTYTAPHWPLQAPRDLIDKYRGRYDSGPTSLRAARIANLQRLGLIPQDVKAHPVVAPITADWDDLPEAEKAVSARNMEVYAAMIERMDYNIGRVIEHLKASGELDNTLILFMSDNGAEGALLEAIPIMSDRFVPVIEEHFDNSVENIGNANSFTWYGPRWAQAATAPGRMYKAHVADGGIKCPAIISFPAGGLQAARTGTNGTKYTDSFTTVMDVLPTLLSLAGVQHPASKSPPDTFRGRTVAAPRGASWIPHLTSPSTVPKVHSDEKVTGWELFGQAAIRKGKWKALFVPKPIGTEKWQLYDIEGDIGETEDLAETEEGKKVLDELLGLWEEYVAETGTIMVKRPVEEVVGGGLRGYGTQ</sequence>
<keyword evidence="3" id="KW-0378">Hydrolase</keyword>
<dbReference type="InterPro" id="IPR000917">
    <property type="entry name" value="Sulfatase_N"/>
</dbReference>
<dbReference type="Gene3D" id="3.30.1120.10">
    <property type="match status" value="1"/>
</dbReference>
<dbReference type="GO" id="GO:0046872">
    <property type="term" value="F:metal ion binding"/>
    <property type="evidence" value="ECO:0007669"/>
    <property type="project" value="UniProtKB-KW"/>
</dbReference>
<dbReference type="AlphaFoldDB" id="A0A3N4I4G7"/>
<dbReference type="InterPro" id="IPR024607">
    <property type="entry name" value="Sulfatase_CS"/>
</dbReference>